<comment type="caution">
    <text evidence="1">The sequence shown here is derived from an EMBL/GenBank/DDBJ whole genome shotgun (WGS) entry which is preliminary data.</text>
</comment>
<reference evidence="1" key="1">
    <citation type="submission" date="2022-08" db="EMBL/GenBank/DDBJ databases">
        <authorList>
            <person name="Gutierrez-Valencia J."/>
        </authorList>
    </citation>
    <scope>NUCLEOTIDE SEQUENCE</scope>
</reference>
<protein>
    <submittedName>
        <fullName evidence="1">Uncharacterized protein</fullName>
    </submittedName>
</protein>
<name>A0AAV0RN82_9ROSI</name>
<organism evidence="1 2">
    <name type="scientific">Linum tenue</name>
    <dbReference type="NCBI Taxonomy" id="586396"/>
    <lineage>
        <taxon>Eukaryota</taxon>
        <taxon>Viridiplantae</taxon>
        <taxon>Streptophyta</taxon>
        <taxon>Embryophyta</taxon>
        <taxon>Tracheophyta</taxon>
        <taxon>Spermatophyta</taxon>
        <taxon>Magnoliopsida</taxon>
        <taxon>eudicotyledons</taxon>
        <taxon>Gunneridae</taxon>
        <taxon>Pentapetalae</taxon>
        <taxon>rosids</taxon>
        <taxon>fabids</taxon>
        <taxon>Malpighiales</taxon>
        <taxon>Linaceae</taxon>
        <taxon>Linum</taxon>
    </lineage>
</organism>
<accession>A0AAV0RN82</accession>
<dbReference type="AlphaFoldDB" id="A0AAV0RN82"/>
<keyword evidence="2" id="KW-1185">Reference proteome</keyword>
<dbReference type="EMBL" id="CAMGYJ010000011">
    <property type="protein sequence ID" value="CAI0559075.1"/>
    <property type="molecule type" value="Genomic_DNA"/>
</dbReference>
<dbReference type="Proteomes" id="UP001154282">
    <property type="component" value="Unassembled WGS sequence"/>
</dbReference>
<evidence type="ECO:0000313" key="2">
    <source>
        <dbReference type="Proteomes" id="UP001154282"/>
    </source>
</evidence>
<proteinExistence type="predicted"/>
<gene>
    <name evidence="1" type="ORF">LITE_LOCUS49042</name>
</gene>
<evidence type="ECO:0000313" key="1">
    <source>
        <dbReference type="EMBL" id="CAI0559075.1"/>
    </source>
</evidence>
<sequence>MESNLKTLICAKNSAQWSRGKIICISFLLPLQTLKWAV</sequence>